<organism evidence="3 4">
    <name type="scientific">Oesophagostomum dentatum</name>
    <name type="common">Nodular worm</name>
    <dbReference type="NCBI Taxonomy" id="61180"/>
    <lineage>
        <taxon>Eukaryota</taxon>
        <taxon>Metazoa</taxon>
        <taxon>Ecdysozoa</taxon>
        <taxon>Nematoda</taxon>
        <taxon>Chromadorea</taxon>
        <taxon>Rhabditida</taxon>
        <taxon>Rhabditina</taxon>
        <taxon>Rhabditomorpha</taxon>
        <taxon>Strongyloidea</taxon>
        <taxon>Strongylidae</taxon>
        <taxon>Oesophagostomum</taxon>
    </lineage>
</organism>
<feature type="domain" description="Leucine--tRNA ligase ubiquitin-like" evidence="1">
    <location>
        <begin position="91"/>
        <end position="183"/>
    </location>
</feature>
<gene>
    <name evidence="3" type="ORF">OESDEN_14014</name>
</gene>
<proteinExistence type="predicted"/>
<dbReference type="InterPro" id="IPR055416">
    <property type="entry name" value="RBD_LARS1"/>
</dbReference>
<reference evidence="3 4" key="1">
    <citation type="submission" date="2014-03" db="EMBL/GenBank/DDBJ databases">
        <title>Draft genome of the hookworm Oesophagostomum dentatum.</title>
        <authorList>
            <person name="Mitreva M."/>
        </authorList>
    </citation>
    <scope>NUCLEOTIDE SEQUENCE [LARGE SCALE GENOMIC DNA]</scope>
    <source>
        <strain evidence="3 4">OD-Hann</strain>
    </source>
</reference>
<protein>
    <submittedName>
        <fullName evidence="3">Uncharacterized protein</fullName>
    </submittedName>
</protein>
<dbReference type="EMBL" id="KN561093">
    <property type="protein sequence ID" value="KHJ86242.1"/>
    <property type="molecule type" value="Genomic_DNA"/>
</dbReference>
<dbReference type="OrthoDB" id="10249672at2759"/>
<sequence>MESLKKFMKKVMPFVHIVKEQYVKKGMAALASARPVDQEPIQLENREYIENSLELDRFSIKFTDEADVEPIISETVMPGASLMHFFPLREAISLTSRNVRVANAPFDVNVEVIYGDSVAIVARKSRKLNKSIKPRFNHLAVSRPSRGDRKVFSCLDPLPFHERLEDSAIFAADIGKKDSFSQRQRKSISHRRYYCLYCSVRTVSCLLFCYILDSLTRGVLIIELSGFFCEF</sequence>
<evidence type="ECO:0000313" key="3">
    <source>
        <dbReference type="EMBL" id="KHJ86242.1"/>
    </source>
</evidence>
<accession>A0A0B1SRU7</accession>
<keyword evidence="4" id="KW-1185">Reference proteome</keyword>
<dbReference type="Proteomes" id="UP000053660">
    <property type="component" value="Unassembled WGS sequence"/>
</dbReference>
<feature type="domain" description="Leucine--tRNA ligase RagD-binding" evidence="2">
    <location>
        <begin position="1"/>
        <end position="32"/>
    </location>
</feature>
<dbReference type="InterPro" id="IPR054509">
    <property type="entry name" value="LARS1_ULD"/>
</dbReference>
<dbReference type="Pfam" id="PF24810">
    <property type="entry name" value="RBD_LARS1"/>
    <property type="match status" value="1"/>
</dbReference>
<evidence type="ECO:0000259" key="1">
    <source>
        <dbReference type="Pfam" id="PF22947"/>
    </source>
</evidence>
<name>A0A0B1SRU7_OESDE</name>
<dbReference type="AlphaFoldDB" id="A0A0B1SRU7"/>
<evidence type="ECO:0000259" key="2">
    <source>
        <dbReference type="Pfam" id="PF24810"/>
    </source>
</evidence>
<evidence type="ECO:0000313" key="4">
    <source>
        <dbReference type="Proteomes" id="UP000053660"/>
    </source>
</evidence>
<dbReference type="Pfam" id="PF22947">
    <property type="entry name" value="ULD_3"/>
    <property type="match status" value="1"/>
</dbReference>